<dbReference type="Gene3D" id="1.10.150.240">
    <property type="entry name" value="Putative phosphatase, domain 2"/>
    <property type="match status" value="1"/>
</dbReference>
<dbReference type="SFLD" id="SFLDG01135">
    <property type="entry name" value="C1.5.6:_HAD__Beta-PGM__Phospha"/>
    <property type="match status" value="1"/>
</dbReference>
<sequence>MPSKRKSIKAILFDHDGTLVDSEPGHYQLWRQVLSGYGVDLSERQYAEHYAGVPTRANALDMIARFSIDGTAEALMRQKTQAMGAFLARNAFPPMPGALQIVRRFYALGLRLAIVTGSESEVAKATTRTYALEPMFTTLVAGDQVERNKPHPDGYLLAMRRLGVTAQECIAIEDTEHGLAAAAAAGITCVAVPNAMSRHHDFSRATATCEGLAEVERWIEINYLSQR</sequence>
<dbReference type="SFLD" id="SFLDG01129">
    <property type="entry name" value="C1.5:_HAD__Beta-PGM__Phosphata"/>
    <property type="match status" value="1"/>
</dbReference>
<dbReference type="NCBIfam" id="TIGR01509">
    <property type="entry name" value="HAD-SF-IA-v3"/>
    <property type="match status" value="1"/>
</dbReference>
<dbReference type="InterPro" id="IPR006439">
    <property type="entry name" value="HAD-SF_hydro_IA"/>
</dbReference>
<comment type="caution">
    <text evidence="6">The sequence shown here is derived from an EMBL/GenBank/DDBJ whole genome shotgun (WGS) entry which is preliminary data.</text>
</comment>
<gene>
    <name evidence="6" type="ORF">ACFQBM_02385</name>
</gene>
<dbReference type="EMBL" id="JBHSVR010000001">
    <property type="protein sequence ID" value="MFC6632107.1"/>
    <property type="molecule type" value="Genomic_DNA"/>
</dbReference>
<dbReference type="PRINTS" id="PR00413">
    <property type="entry name" value="HADHALOGNASE"/>
</dbReference>
<keyword evidence="5" id="KW-0119">Carbohydrate metabolism</keyword>
<dbReference type="Pfam" id="PF00702">
    <property type="entry name" value="Hydrolase"/>
    <property type="match status" value="1"/>
</dbReference>
<accession>A0ABW1YKH0</accession>
<dbReference type="GO" id="GO:0016787">
    <property type="term" value="F:hydrolase activity"/>
    <property type="evidence" value="ECO:0007669"/>
    <property type="project" value="UniProtKB-KW"/>
</dbReference>
<dbReference type="RefSeq" id="WP_193192221.1">
    <property type="nucleotide sequence ID" value="NZ_JACZFR010000026.1"/>
</dbReference>
<name>A0ABW1YKH0_9GAMM</name>
<keyword evidence="6" id="KW-0378">Hydrolase</keyword>
<dbReference type="Gene3D" id="3.40.50.1000">
    <property type="entry name" value="HAD superfamily/HAD-like"/>
    <property type="match status" value="1"/>
</dbReference>
<dbReference type="InterPro" id="IPR023198">
    <property type="entry name" value="PGP-like_dom2"/>
</dbReference>
<dbReference type="SFLD" id="SFLDS00003">
    <property type="entry name" value="Haloacid_Dehalogenase"/>
    <property type="match status" value="1"/>
</dbReference>
<dbReference type="Proteomes" id="UP001596425">
    <property type="component" value="Unassembled WGS sequence"/>
</dbReference>
<reference evidence="7" key="1">
    <citation type="journal article" date="2019" name="Int. J. Syst. Evol. Microbiol.">
        <title>The Global Catalogue of Microorganisms (GCM) 10K type strain sequencing project: providing services to taxonomists for standard genome sequencing and annotation.</title>
        <authorList>
            <consortium name="The Broad Institute Genomics Platform"/>
            <consortium name="The Broad Institute Genome Sequencing Center for Infectious Disease"/>
            <person name="Wu L."/>
            <person name="Ma J."/>
        </authorList>
    </citation>
    <scope>NUCLEOTIDE SEQUENCE [LARGE SCALE GENOMIC DNA]</scope>
    <source>
        <strain evidence="7">CGMCC 1.13718</strain>
    </source>
</reference>
<dbReference type="PANTHER" id="PTHR46193">
    <property type="entry name" value="6-PHOSPHOGLUCONATE PHOSPHATASE"/>
    <property type="match status" value="1"/>
</dbReference>
<dbReference type="InterPro" id="IPR036412">
    <property type="entry name" value="HAD-like_sf"/>
</dbReference>
<protein>
    <submittedName>
        <fullName evidence="6">HAD family hydrolase</fullName>
    </submittedName>
</protein>
<keyword evidence="3" id="KW-0479">Metal-binding</keyword>
<evidence type="ECO:0000256" key="5">
    <source>
        <dbReference type="ARBA" id="ARBA00023277"/>
    </source>
</evidence>
<comment type="similarity">
    <text evidence="2">Belongs to the HAD-like hydrolase superfamily. CbbY/CbbZ/Gph/YieH family.</text>
</comment>
<comment type="cofactor">
    <cofactor evidence="1">
        <name>Mg(2+)</name>
        <dbReference type="ChEBI" id="CHEBI:18420"/>
    </cofactor>
</comment>
<evidence type="ECO:0000313" key="6">
    <source>
        <dbReference type="EMBL" id="MFC6632107.1"/>
    </source>
</evidence>
<evidence type="ECO:0000256" key="2">
    <source>
        <dbReference type="ARBA" id="ARBA00006171"/>
    </source>
</evidence>
<evidence type="ECO:0000256" key="3">
    <source>
        <dbReference type="ARBA" id="ARBA00022723"/>
    </source>
</evidence>
<dbReference type="InterPro" id="IPR051600">
    <property type="entry name" value="Beta-PGM-like"/>
</dbReference>
<dbReference type="InterPro" id="IPR023214">
    <property type="entry name" value="HAD_sf"/>
</dbReference>
<dbReference type="SUPFAM" id="SSF56784">
    <property type="entry name" value="HAD-like"/>
    <property type="match status" value="1"/>
</dbReference>
<organism evidence="6 7">
    <name type="scientific">Microbulbifer taiwanensis</name>
    <dbReference type="NCBI Taxonomy" id="986746"/>
    <lineage>
        <taxon>Bacteria</taxon>
        <taxon>Pseudomonadati</taxon>
        <taxon>Pseudomonadota</taxon>
        <taxon>Gammaproteobacteria</taxon>
        <taxon>Cellvibrionales</taxon>
        <taxon>Microbulbiferaceae</taxon>
        <taxon>Microbulbifer</taxon>
    </lineage>
</organism>
<evidence type="ECO:0000256" key="4">
    <source>
        <dbReference type="ARBA" id="ARBA00022842"/>
    </source>
</evidence>
<dbReference type="PANTHER" id="PTHR46193:SF18">
    <property type="entry name" value="HEXITOL PHOSPHATASE B"/>
    <property type="match status" value="1"/>
</dbReference>
<keyword evidence="7" id="KW-1185">Reference proteome</keyword>
<evidence type="ECO:0000313" key="7">
    <source>
        <dbReference type="Proteomes" id="UP001596425"/>
    </source>
</evidence>
<keyword evidence="4" id="KW-0460">Magnesium</keyword>
<evidence type="ECO:0000256" key="1">
    <source>
        <dbReference type="ARBA" id="ARBA00001946"/>
    </source>
</evidence>
<proteinExistence type="inferred from homology"/>